<comment type="subcellular location">
    <subcellularLocation>
        <location evidence="1">Membrane</location>
        <topology evidence="1">Lipid-anchor</topology>
    </subcellularLocation>
</comment>
<evidence type="ECO:0000259" key="8">
    <source>
        <dbReference type="Pfam" id="PF05504"/>
    </source>
</evidence>
<evidence type="ECO:0000256" key="4">
    <source>
        <dbReference type="ARBA" id="ARBA00022729"/>
    </source>
</evidence>
<dbReference type="PANTHER" id="PTHR35789:SF1">
    <property type="entry name" value="SPORE GERMINATION PROTEIN B3"/>
    <property type="match status" value="1"/>
</dbReference>
<evidence type="ECO:0000256" key="1">
    <source>
        <dbReference type="ARBA" id="ARBA00004635"/>
    </source>
</evidence>
<proteinExistence type="inferred from homology"/>
<sequence>MNKLITYSKKGLIGIWISLLSLTTGCWDYQELNDYGFVMAVGIDKSHKKGEYLYTFQLVNPGVITRNASGSHATPIATYSQTGRTKLEAIRKMSQQVSRRLFFSHLQVFVISEEILREGAALKVFDVTDRDPQGRINFPVLAARNTQAYKIISALTPIDDISANELKNKIETSKDVWGENRVTLIEEVIENVLASGRDIAISGVELTGDSKQIGKAESILQTRAKGQTKLKGIALFNMQNLVQWADDETARGIMFGSNKIRGAALNINCSKNNNHHLTVIVNYSKTKIKAKITKNRPTIDMNIAAEGRIGEAECPIDLENPDVIHELEQRTSTEIKKEVELALAMGKKNQSDVFGFGDAIHQADPKTWTKWKTNWKKYYPKSQVNIHARIFIRTTGLRTNPYMKERD</sequence>
<keyword evidence="7" id="KW-0449">Lipoprotein</keyword>
<dbReference type="InterPro" id="IPR008844">
    <property type="entry name" value="Spore_GerAC-like"/>
</dbReference>
<dbReference type="InterPro" id="IPR046953">
    <property type="entry name" value="Spore_GerAC-like_C"/>
</dbReference>
<dbReference type="NCBIfam" id="TIGR02887">
    <property type="entry name" value="spore_ger_x_C"/>
    <property type="match status" value="1"/>
</dbReference>
<dbReference type="EMBL" id="WUUL01000008">
    <property type="protein sequence ID" value="MXQ54663.1"/>
    <property type="molecule type" value="Genomic_DNA"/>
</dbReference>
<evidence type="ECO:0000256" key="6">
    <source>
        <dbReference type="ARBA" id="ARBA00023139"/>
    </source>
</evidence>
<evidence type="ECO:0000256" key="2">
    <source>
        <dbReference type="ARBA" id="ARBA00007886"/>
    </source>
</evidence>
<dbReference type="InterPro" id="IPR057336">
    <property type="entry name" value="GerAC_N"/>
</dbReference>
<keyword evidence="6" id="KW-0564">Palmitate</keyword>
<dbReference type="AlphaFoldDB" id="A0A6I4VUI3"/>
<evidence type="ECO:0000313" key="10">
    <source>
        <dbReference type="EMBL" id="MXQ54663.1"/>
    </source>
</evidence>
<keyword evidence="5" id="KW-0472">Membrane</keyword>
<evidence type="ECO:0000313" key="11">
    <source>
        <dbReference type="Proteomes" id="UP000430692"/>
    </source>
</evidence>
<comment type="caution">
    <text evidence="10">The sequence shown here is derived from an EMBL/GenBank/DDBJ whole genome shotgun (WGS) entry which is preliminary data.</text>
</comment>
<feature type="domain" description="Spore germination GerAC-like C-terminal" evidence="8">
    <location>
        <begin position="231"/>
        <end position="396"/>
    </location>
</feature>
<dbReference type="RefSeq" id="WP_160802008.1">
    <property type="nucleotide sequence ID" value="NZ_WUUL01000008.1"/>
</dbReference>
<keyword evidence="11" id="KW-1185">Reference proteome</keyword>
<feature type="domain" description="Spore germination protein N-terminal" evidence="9">
    <location>
        <begin position="28"/>
        <end position="204"/>
    </location>
</feature>
<dbReference type="GO" id="GO:0009847">
    <property type="term" value="P:spore germination"/>
    <property type="evidence" value="ECO:0007669"/>
    <property type="project" value="InterPro"/>
</dbReference>
<dbReference type="GO" id="GO:0016020">
    <property type="term" value="C:membrane"/>
    <property type="evidence" value="ECO:0007669"/>
    <property type="project" value="UniProtKB-SubCell"/>
</dbReference>
<dbReference type="PROSITE" id="PS51257">
    <property type="entry name" value="PROKAR_LIPOPROTEIN"/>
    <property type="match status" value="1"/>
</dbReference>
<accession>A0A6I4VUI3</accession>
<dbReference type="Proteomes" id="UP000430692">
    <property type="component" value="Unassembled WGS sequence"/>
</dbReference>
<evidence type="ECO:0000256" key="5">
    <source>
        <dbReference type="ARBA" id="ARBA00023136"/>
    </source>
</evidence>
<dbReference type="Pfam" id="PF25198">
    <property type="entry name" value="Spore_GerAC_N"/>
    <property type="match status" value="1"/>
</dbReference>
<dbReference type="Pfam" id="PF05504">
    <property type="entry name" value="Spore_GerAC"/>
    <property type="match status" value="1"/>
</dbReference>
<organism evidence="10 11">
    <name type="scientific">Shimazuella alba</name>
    <dbReference type="NCBI Taxonomy" id="2690964"/>
    <lineage>
        <taxon>Bacteria</taxon>
        <taxon>Bacillati</taxon>
        <taxon>Bacillota</taxon>
        <taxon>Bacilli</taxon>
        <taxon>Bacillales</taxon>
        <taxon>Thermoactinomycetaceae</taxon>
        <taxon>Shimazuella</taxon>
    </lineage>
</organism>
<gene>
    <name evidence="10" type="ORF">GSM42_13245</name>
</gene>
<protein>
    <submittedName>
        <fullName evidence="10">Ger(X)C family spore germination protein</fullName>
    </submittedName>
</protein>
<keyword evidence="4" id="KW-0732">Signal</keyword>
<evidence type="ECO:0000259" key="9">
    <source>
        <dbReference type="Pfam" id="PF25198"/>
    </source>
</evidence>
<keyword evidence="3" id="KW-0309">Germination</keyword>
<dbReference type="Gene3D" id="3.30.300.210">
    <property type="entry name" value="Nutrient germinant receptor protein C, domain 3"/>
    <property type="match status" value="1"/>
</dbReference>
<comment type="similarity">
    <text evidence="2">Belongs to the GerABKC lipoprotein family.</text>
</comment>
<reference evidence="10 11" key="1">
    <citation type="submission" date="2019-12" db="EMBL/GenBank/DDBJ databases">
        <title>Whole-genome analyses of novel actinobacteria.</title>
        <authorList>
            <person name="Sahin N."/>
            <person name="Saygin H."/>
        </authorList>
    </citation>
    <scope>NUCLEOTIDE SEQUENCE [LARGE SCALE GENOMIC DNA]</scope>
    <source>
        <strain evidence="10 11">KC615</strain>
    </source>
</reference>
<evidence type="ECO:0000256" key="3">
    <source>
        <dbReference type="ARBA" id="ARBA00022544"/>
    </source>
</evidence>
<dbReference type="InterPro" id="IPR038501">
    <property type="entry name" value="Spore_GerAC_C_sf"/>
</dbReference>
<dbReference type="PANTHER" id="PTHR35789">
    <property type="entry name" value="SPORE GERMINATION PROTEIN B3"/>
    <property type="match status" value="1"/>
</dbReference>
<evidence type="ECO:0000256" key="7">
    <source>
        <dbReference type="ARBA" id="ARBA00023288"/>
    </source>
</evidence>
<name>A0A6I4VUI3_9BACL</name>